<accession>A0A5C8URU9</accession>
<dbReference type="RefSeq" id="WP_147782821.1">
    <property type="nucleotide sequence ID" value="NZ_VRMG01000005.1"/>
</dbReference>
<proteinExistence type="predicted"/>
<comment type="caution">
    <text evidence="1">The sequence shown here is derived from an EMBL/GenBank/DDBJ whole genome shotgun (WGS) entry which is preliminary data.</text>
</comment>
<gene>
    <name evidence="1" type="ORF">FVP33_06595</name>
</gene>
<reference evidence="1 2" key="1">
    <citation type="submission" date="2019-08" db="EMBL/GenBank/DDBJ databases">
        <title>Bacterial whole genome sequence for Glaciihabitans sp. CHu50b-6-2.</title>
        <authorList>
            <person name="Jin L."/>
        </authorList>
    </citation>
    <scope>NUCLEOTIDE SEQUENCE [LARGE SCALE GENOMIC DNA]</scope>
    <source>
        <strain evidence="1 2">CHu50b-6-2</strain>
    </source>
</reference>
<sequence length="72" mass="7611">MSDFGGGFEVVHRRFQPCLGQPVDLESLNPAAELTSDLRILRAPDRSGFASANSVLDSPDGGLAEFAHGVDP</sequence>
<dbReference type="EMBL" id="VRMG01000005">
    <property type="protein sequence ID" value="TXN31235.1"/>
    <property type="molecule type" value="Genomic_DNA"/>
</dbReference>
<name>A0A5C8URU9_9MICO</name>
<protein>
    <submittedName>
        <fullName evidence="1">Uncharacterized protein</fullName>
    </submittedName>
</protein>
<evidence type="ECO:0000313" key="1">
    <source>
        <dbReference type="EMBL" id="TXN31235.1"/>
    </source>
</evidence>
<dbReference type="Proteomes" id="UP000321379">
    <property type="component" value="Unassembled WGS sequence"/>
</dbReference>
<organism evidence="1 2">
    <name type="scientific">Lacisediminihabitans profunda</name>
    <dbReference type="NCBI Taxonomy" id="2594790"/>
    <lineage>
        <taxon>Bacteria</taxon>
        <taxon>Bacillati</taxon>
        <taxon>Actinomycetota</taxon>
        <taxon>Actinomycetes</taxon>
        <taxon>Micrococcales</taxon>
        <taxon>Microbacteriaceae</taxon>
        <taxon>Lacisediminihabitans</taxon>
    </lineage>
</organism>
<keyword evidence="2" id="KW-1185">Reference proteome</keyword>
<dbReference type="AlphaFoldDB" id="A0A5C8URU9"/>
<evidence type="ECO:0000313" key="2">
    <source>
        <dbReference type="Proteomes" id="UP000321379"/>
    </source>
</evidence>